<feature type="domain" description="NB-ARC" evidence="4">
    <location>
        <begin position="121"/>
        <end position="296"/>
    </location>
</feature>
<feature type="domain" description="Disease resistance protein winged helix" evidence="5">
    <location>
        <begin position="324"/>
        <end position="382"/>
    </location>
</feature>
<dbReference type="Gene3D" id="1.20.5.4130">
    <property type="match status" value="1"/>
</dbReference>
<evidence type="ECO:0000256" key="1">
    <source>
        <dbReference type="ARBA" id="ARBA00022737"/>
    </source>
</evidence>
<keyword evidence="3" id="KW-0611">Plant defense</keyword>
<dbReference type="InterPro" id="IPR038005">
    <property type="entry name" value="RX-like_CC"/>
</dbReference>
<evidence type="ECO:0000256" key="3">
    <source>
        <dbReference type="ARBA" id="ARBA00022821"/>
    </source>
</evidence>
<evidence type="ECO:0000256" key="2">
    <source>
        <dbReference type="ARBA" id="ARBA00022741"/>
    </source>
</evidence>
<dbReference type="GO" id="GO:0043531">
    <property type="term" value="F:ADP binding"/>
    <property type="evidence" value="ECO:0007669"/>
    <property type="project" value="InterPro"/>
</dbReference>
<name>W9QUR5_9ROSA</name>
<dbReference type="InterPro" id="IPR058922">
    <property type="entry name" value="WHD_DRP"/>
</dbReference>
<dbReference type="CDD" id="cd14798">
    <property type="entry name" value="RX-CC_like"/>
    <property type="match status" value="1"/>
</dbReference>
<dbReference type="InterPro" id="IPR055414">
    <property type="entry name" value="LRR_R13L4/SHOC2-like"/>
</dbReference>
<evidence type="ECO:0000313" key="8">
    <source>
        <dbReference type="Proteomes" id="UP000030645"/>
    </source>
</evidence>
<dbReference type="Pfam" id="PF23598">
    <property type="entry name" value="LRR_14"/>
    <property type="match status" value="1"/>
</dbReference>
<dbReference type="STRING" id="981085.W9QUR5"/>
<keyword evidence="8" id="KW-1185">Reference proteome</keyword>
<dbReference type="PRINTS" id="PR00364">
    <property type="entry name" value="DISEASERSIST"/>
</dbReference>
<dbReference type="InterPro" id="IPR044974">
    <property type="entry name" value="Disease_R_plants"/>
</dbReference>
<feature type="domain" description="Disease resistance R13L4/SHOC-2-like LRR" evidence="6">
    <location>
        <begin position="446"/>
        <end position="612"/>
    </location>
</feature>
<dbReference type="Proteomes" id="UP000030645">
    <property type="component" value="Unassembled WGS sequence"/>
</dbReference>
<dbReference type="GO" id="GO:0098542">
    <property type="term" value="P:defense response to other organism"/>
    <property type="evidence" value="ECO:0007669"/>
    <property type="project" value="TreeGrafter"/>
</dbReference>
<dbReference type="PANTHER" id="PTHR23155:SF1052">
    <property type="entry name" value="DISEASE RESISTANCE PROTEIN RPM1"/>
    <property type="match status" value="1"/>
</dbReference>
<dbReference type="Pfam" id="PF00931">
    <property type="entry name" value="NB-ARC"/>
    <property type="match status" value="1"/>
</dbReference>
<evidence type="ECO:0000313" key="7">
    <source>
        <dbReference type="EMBL" id="EXB54751.1"/>
    </source>
</evidence>
<dbReference type="Gene3D" id="3.80.10.10">
    <property type="entry name" value="Ribonuclease Inhibitor"/>
    <property type="match status" value="1"/>
</dbReference>
<dbReference type="eggNOG" id="KOG4658">
    <property type="taxonomic scope" value="Eukaryota"/>
</dbReference>
<reference evidence="8" key="1">
    <citation type="submission" date="2013-01" db="EMBL/GenBank/DDBJ databases">
        <title>Draft Genome Sequence of a Mulberry Tree, Morus notabilis C.K. Schneid.</title>
        <authorList>
            <person name="He N."/>
            <person name="Zhao S."/>
        </authorList>
    </citation>
    <scope>NUCLEOTIDE SEQUENCE</scope>
</reference>
<evidence type="ECO:0000259" key="4">
    <source>
        <dbReference type="Pfam" id="PF00931"/>
    </source>
</evidence>
<dbReference type="Gene3D" id="3.40.50.300">
    <property type="entry name" value="P-loop containing nucleotide triphosphate hydrolases"/>
    <property type="match status" value="1"/>
</dbReference>
<dbReference type="Pfam" id="PF23559">
    <property type="entry name" value="WHD_DRP"/>
    <property type="match status" value="1"/>
</dbReference>
<sequence length="640" mass="73127">MRELVKVWMKQTRELGNRIEDVIDDYIRHVGRRPGGERGVTVFIMKVCHCIKTLKLRMEIASEITNIKELHKKMKDRAQTYGLQPLESQESSSRKCLQEDDELRLGSLFIPNDELVGIDSTTKELVSKLVEGPHTRLVISLVGEGGIGKTTLAKNVYNNEVVIGHFDCRAWIGVSQTYNTKKLLREMIRQILPAAEHRARGIDRIEELASLLKEHLETKKYVIVFDDVWRDDFWSRVMRHAVPAGGRNQGRIIVTTRSATTASAFRETPHDPVQELKPWSKELAWKLFCKKAFRHEKLWIAEGFVEAMAKILLVALHSSTIDVTLYKLWIAEGFVEAKSGKTLEEVAEEYLSELIQRNLVQLDMPNEVERWFRVHALMRDVILSRAKETSFFQIADEKETTLTTAEESRRLAIYNTTGSVLESVQGDGLHSISIFDVDNLTKSFVVTLLKRFKRLRVLNFRGASLDELPNEIGDLFHLKYLSLWDTKVKKIPKSIGKLRDLQTLDIRYRLVSELPREINELRKLRHLLGFSFEKNLFHGVRIQGGVGNLRVLQTLSMVKARPGGDGLMILIKDLEKLTEMRQLGISELTKETGWAVCAAIEKMVHLKCLDSRLAKYFRPSSSLGVSSTDRQITRAAGLDS</sequence>
<dbReference type="PANTHER" id="PTHR23155">
    <property type="entry name" value="DISEASE RESISTANCE PROTEIN RP"/>
    <property type="match status" value="1"/>
</dbReference>
<dbReference type="Gene3D" id="1.10.10.10">
    <property type="entry name" value="Winged helix-like DNA-binding domain superfamily/Winged helix DNA-binding domain"/>
    <property type="match status" value="1"/>
</dbReference>
<protein>
    <submittedName>
        <fullName evidence="7">Late blight resistance protein</fullName>
    </submittedName>
</protein>
<evidence type="ECO:0000259" key="5">
    <source>
        <dbReference type="Pfam" id="PF23559"/>
    </source>
</evidence>
<accession>W9QUR5</accession>
<dbReference type="SUPFAM" id="SSF52540">
    <property type="entry name" value="P-loop containing nucleoside triphosphate hydrolases"/>
    <property type="match status" value="1"/>
</dbReference>
<dbReference type="FunFam" id="3.40.50.300:FF:001091">
    <property type="entry name" value="Probable disease resistance protein At1g61300"/>
    <property type="match status" value="1"/>
</dbReference>
<dbReference type="SUPFAM" id="SSF52047">
    <property type="entry name" value="RNI-like"/>
    <property type="match status" value="1"/>
</dbReference>
<dbReference type="AlphaFoldDB" id="W9QUR5"/>
<organism evidence="7 8">
    <name type="scientific">Morus notabilis</name>
    <dbReference type="NCBI Taxonomy" id="981085"/>
    <lineage>
        <taxon>Eukaryota</taxon>
        <taxon>Viridiplantae</taxon>
        <taxon>Streptophyta</taxon>
        <taxon>Embryophyta</taxon>
        <taxon>Tracheophyta</taxon>
        <taxon>Spermatophyta</taxon>
        <taxon>Magnoliopsida</taxon>
        <taxon>eudicotyledons</taxon>
        <taxon>Gunneridae</taxon>
        <taxon>Pentapetalae</taxon>
        <taxon>rosids</taxon>
        <taxon>fabids</taxon>
        <taxon>Rosales</taxon>
        <taxon>Moraceae</taxon>
        <taxon>Moreae</taxon>
        <taxon>Morus</taxon>
    </lineage>
</organism>
<dbReference type="InterPro" id="IPR036388">
    <property type="entry name" value="WH-like_DNA-bd_sf"/>
</dbReference>
<keyword evidence="2" id="KW-0547">Nucleotide-binding</keyword>
<dbReference type="InterPro" id="IPR002182">
    <property type="entry name" value="NB-ARC"/>
</dbReference>
<keyword evidence="1" id="KW-0677">Repeat</keyword>
<dbReference type="InterPro" id="IPR032675">
    <property type="entry name" value="LRR_dom_sf"/>
</dbReference>
<proteinExistence type="predicted"/>
<dbReference type="InterPro" id="IPR027417">
    <property type="entry name" value="P-loop_NTPase"/>
</dbReference>
<gene>
    <name evidence="7" type="ORF">L484_012851</name>
</gene>
<dbReference type="EMBL" id="KE344207">
    <property type="protein sequence ID" value="EXB54751.1"/>
    <property type="molecule type" value="Genomic_DNA"/>
</dbReference>
<evidence type="ECO:0000259" key="6">
    <source>
        <dbReference type="Pfam" id="PF23598"/>
    </source>
</evidence>